<accession>A0A0X1L4N8</accession>
<dbReference type="Proteomes" id="UP000004687">
    <property type="component" value="Unassembled WGS sequence"/>
</dbReference>
<organism evidence="1">
    <name type="scientific">Vibrio cholerae (strain MO10)</name>
    <dbReference type="NCBI Taxonomy" id="345072"/>
    <lineage>
        <taxon>Bacteria</taxon>
        <taxon>Pseudomonadati</taxon>
        <taxon>Pseudomonadota</taxon>
        <taxon>Gammaproteobacteria</taxon>
        <taxon>Vibrionales</taxon>
        <taxon>Vibrionaceae</taxon>
        <taxon>Vibrio</taxon>
    </lineage>
</organism>
<evidence type="ECO:0000313" key="1">
    <source>
        <dbReference type="EMBL" id="EET25525.1"/>
    </source>
</evidence>
<reference evidence="1" key="2">
    <citation type="submission" date="2008-07" db="EMBL/GenBank/DDBJ databases">
        <authorList>
            <consortium name="Broad Institute Genome Sequencing Platform"/>
            <person name="Colwell R."/>
            <person name="Grim C.J."/>
            <person name="Young S."/>
            <person name="Jaffe D."/>
            <person name="Gnerre S."/>
            <person name="Berlin A."/>
            <person name="Heiman D."/>
            <person name="Hepburn T."/>
            <person name="Shea T."/>
            <person name="Sykes S."/>
            <person name="Alvarado L."/>
            <person name="Kodira C."/>
            <person name="Heidelberg J."/>
            <person name="Lander E."/>
            <person name="Galagan J."/>
            <person name="Nusbaum C."/>
            <person name="Birren B."/>
        </authorList>
    </citation>
    <scope>NUCLEOTIDE SEQUENCE [LARGE SCALE GENOMIC DNA]</scope>
    <source>
        <strain evidence="1">MO10</strain>
    </source>
</reference>
<dbReference type="EMBL" id="DS990140">
    <property type="protein sequence ID" value="EET25525.1"/>
    <property type="molecule type" value="Genomic_DNA"/>
</dbReference>
<dbReference type="AlphaFoldDB" id="A0A0X1L4N8"/>
<proteinExistence type="predicted"/>
<name>A0A0X1L4N8_VIBCO</name>
<gene>
    <name evidence="1" type="ORF">VchoM_03552</name>
</gene>
<protein>
    <submittedName>
        <fullName evidence="1">Uncharacterized protein</fullName>
    </submittedName>
</protein>
<reference evidence="1" key="1">
    <citation type="submission" date="2005-09" db="EMBL/GenBank/DDBJ databases">
        <title>Annotation of Vibrio cholerae MO10.</title>
        <authorList>
            <person name="Colwell R."/>
            <person name="Grim C.J."/>
            <person name="Young S."/>
            <person name="Jaffe D."/>
            <person name="Gnerre S."/>
            <person name="Berlin A."/>
            <person name="Heiman D."/>
            <person name="Hepburn T."/>
            <person name="Shea T."/>
            <person name="Sykes S."/>
            <person name="Yandava C."/>
            <person name="Alvarado L."/>
            <person name="Kodira C."/>
            <person name="Borodovsky M."/>
            <person name="Heidelberg J."/>
            <person name="Lander E."/>
            <person name="Galagan J."/>
            <person name="Nusbaum C."/>
            <person name="Birren B."/>
        </authorList>
    </citation>
    <scope>NUCLEOTIDE SEQUENCE [LARGE SCALE GENOMIC DNA]</scope>
    <source>
        <strain evidence="1">MO10</strain>
    </source>
</reference>
<dbReference type="HOGENOM" id="CLU_3031211_0_0_6"/>
<sequence length="54" mass="6191">MVLKCTFELFSSHNLRGKGRKAQGEYEEKSLRLKEPKVLFSVTKSIEMTGFPVD</sequence>